<reference evidence="13" key="2">
    <citation type="submission" date="2013-10" db="EMBL/GenBank/DDBJ databases">
        <authorList>
            <person name="Aslett M."/>
        </authorList>
    </citation>
    <scope>NUCLEOTIDE SEQUENCE [LARGE SCALE GENOMIC DNA]</scope>
    <source>
        <strain evidence="13">Houghton</strain>
    </source>
</reference>
<organism evidence="13 14">
    <name type="scientific">Eimeria brunetti</name>
    <dbReference type="NCBI Taxonomy" id="51314"/>
    <lineage>
        <taxon>Eukaryota</taxon>
        <taxon>Sar</taxon>
        <taxon>Alveolata</taxon>
        <taxon>Apicomplexa</taxon>
        <taxon>Conoidasida</taxon>
        <taxon>Coccidia</taxon>
        <taxon>Eucoccidiorida</taxon>
        <taxon>Eimeriorina</taxon>
        <taxon>Eimeriidae</taxon>
        <taxon>Eimeria</taxon>
    </lineage>
</organism>
<dbReference type="GO" id="GO:0005125">
    <property type="term" value="F:cytokine activity"/>
    <property type="evidence" value="ECO:0007669"/>
    <property type="project" value="UniProtKB-KW"/>
</dbReference>
<dbReference type="EC" id="5.3.3.12" evidence="8"/>
<dbReference type="PANTHER" id="PTHR11954">
    <property type="entry name" value="D-DOPACHROME DECARBOXYLASE"/>
    <property type="match status" value="1"/>
</dbReference>
<comment type="catalytic activity">
    <reaction evidence="7">
        <text>L-dopachrome = 5,6-dihydroxyindole-2-carboxylate</text>
        <dbReference type="Rhea" id="RHEA:13041"/>
        <dbReference type="ChEBI" id="CHEBI:16875"/>
        <dbReference type="ChEBI" id="CHEBI:57509"/>
        <dbReference type="EC" id="5.3.3.12"/>
    </reaction>
</comment>
<dbReference type="AlphaFoldDB" id="U6LFI9"/>
<comment type="subcellular location">
    <subcellularLocation>
        <location evidence="1">Secreted</location>
    </subcellularLocation>
</comment>
<dbReference type="GO" id="GO:0005615">
    <property type="term" value="C:extracellular space"/>
    <property type="evidence" value="ECO:0007669"/>
    <property type="project" value="UniProtKB-KW"/>
</dbReference>
<dbReference type="Proteomes" id="UP000030750">
    <property type="component" value="Unassembled WGS sequence"/>
</dbReference>
<dbReference type="GO" id="GO:0004167">
    <property type="term" value="F:dopachrome isomerase activity"/>
    <property type="evidence" value="ECO:0007669"/>
    <property type="project" value="UniProtKB-EC"/>
</dbReference>
<evidence type="ECO:0000256" key="7">
    <source>
        <dbReference type="ARBA" id="ARBA00036823"/>
    </source>
</evidence>
<keyword evidence="3" id="KW-0202">Cytokine</keyword>
<dbReference type="Gene3D" id="3.30.429.10">
    <property type="entry name" value="Macrophage Migration Inhibitory Factor"/>
    <property type="match status" value="1"/>
</dbReference>
<evidence type="ECO:0000256" key="5">
    <source>
        <dbReference type="ARBA" id="ARBA00023235"/>
    </source>
</evidence>
<evidence type="ECO:0000256" key="8">
    <source>
        <dbReference type="ARBA" id="ARBA00038932"/>
    </source>
</evidence>
<evidence type="ECO:0000256" key="3">
    <source>
        <dbReference type="ARBA" id="ARBA00022514"/>
    </source>
</evidence>
<protein>
    <recommendedName>
        <fullName evidence="12">L-dopachrome isomerase</fullName>
        <ecNumber evidence="9">5.3.2.1</ecNumber>
        <ecNumber evidence="8">5.3.3.12</ecNumber>
    </recommendedName>
    <alternativeName>
        <fullName evidence="10">L-dopachrome tautomerase</fullName>
    </alternativeName>
    <alternativeName>
        <fullName evidence="11">Phenylpyruvate tautomerase</fullName>
    </alternativeName>
</protein>
<dbReference type="InterPro" id="IPR001398">
    <property type="entry name" value="Macrophage_inhib_fac"/>
</dbReference>
<dbReference type="GO" id="GO:0050178">
    <property type="term" value="F:phenylpyruvate tautomerase activity"/>
    <property type="evidence" value="ECO:0007669"/>
    <property type="project" value="UniProtKB-EC"/>
</dbReference>
<evidence type="ECO:0000313" key="14">
    <source>
        <dbReference type="Proteomes" id="UP000030750"/>
    </source>
</evidence>
<evidence type="ECO:0000256" key="4">
    <source>
        <dbReference type="ARBA" id="ARBA00022525"/>
    </source>
</evidence>
<dbReference type="EMBL" id="HG711367">
    <property type="protein sequence ID" value="CDJ48916.1"/>
    <property type="molecule type" value="Genomic_DNA"/>
</dbReference>
<evidence type="ECO:0000313" key="13">
    <source>
        <dbReference type="EMBL" id="CDJ48916.1"/>
    </source>
</evidence>
<dbReference type="Pfam" id="PF01187">
    <property type="entry name" value="MIF"/>
    <property type="match status" value="1"/>
</dbReference>
<evidence type="ECO:0000256" key="2">
    <source>
        <dbReference type="ARBA" id="ARBA00005851"/>
    </source>
</evidence>
<evidence type="ECO:0000256" key="12">
    <source>
        <dbReference type="ARBA" id="ARBA00042730"/>
    </source>
</evidence>
<comment type="catalytic activity">
    <reaction evidence="6">
        <text>3-phenylpyruvate = enol-phenylpyruvate</text>
        <dbReference type="Rhea" id="RHEA:17097"/>
        <dbReference type="ChEBI" id="CHEBI:16815"/>
        <dbReference type="ChEBI" id="CHEBI:18005"/>
        <dbReference type="EC" id="5.3.2.1"/>
    </reaction>
</comment>
<dbReference type="InterPro" id="IPR014347">
    <property type="entry name" value="Tautomerase/MIF_sf"/>
</dbReference>
<dbReference type="PANTHER" id="PTHR11954:SF6">
    <property type="entry name" value="MACROPHAGE MIGRATION INHIBITORY FACTOR"/>
    <property type="match status" value="1"/>
</dbReference>
<keyword evidence="5" id="KW-0413">Isomerase</keyword>
<proteinExistence type="inferred from homology"/>
<name>U6LFI9_9EIME</name>
<evidence type="ECO:0000256" key="6">
    <source>
        <dbReference type="ARBA" id="ARBA00036735"/>
    </source>
</evidence>
<accession>U6LFI9</accession>
<evidence type="ECO:0000256" key="10">
    <source>
        <dbReference type="ARBA" id="ARBA00041631"/>
    </source>
</evidence>
<comment type="similarity">
    <text evidence="2">Belongs to the MIF family.</text>
</comment>
<evidence type="ECO:0000256" key="9">
    <source>
        <dbReference type="ARBA" id="ARBA00039086"/>
    </source>
</evidence>
<gene>
    <name evidence="13" type="ORF">EBH_0022840</name>
</gene>
<evidence type="ECO:0000256" key="1">
    <source>
        <dbReference type="ARBA" id="ARBA00004613"/>
    </source>
</evidence>
<dbReference type="EC" id="5.3.2.1" evidence="9"/>
<evidence type="ECO:0000256" key="11">
    <source>
        <dbReference type="ARBA" id="ARBA00041912"/>
    </source>
</evidence>
<dbReference type="SUPFAM" id="SSF55331">
    <property type="entry name" value="Tautomerase/MIF"/>
    <property type="match status" value="1"/>
</dbReference>
<dbReference type="VEuPathDB" id="ToxoDB:EBH_0022840"/>
<keyword evidence="14" id="KW-1185">Reference proteome</keyword>
<reference evidence="13" key="1">
    <citation type="submission" date="2013-10" db="EMBL/GenBank/DDBJ databases">
        <title>Genomic analysis of the causative agents of coccidiosis in chickens.</title>
        <authorList>
            <person name="Reid A.J."/>
            <person name="Blake D."/>
            <person name="Billington K."/>
            <person name="Browne H."/>
            <person name="Dunn M."/>
            <person name="Hung S."/>
            <person name="Kawahara F."/>
            <person name="Miranda-Saavedra D."/>
            <person name="Mourier T."/>
            <person name="Nagra H."/>
            <person name="Otto T.D."/>
            <person name="Rawlings N."/>
            <person name="Sanchez A."/>
            <person name="Sanders M."/>
            <person name="Subramaniam C."/>
            <person name="Tay Y."/>
            <person name="Dear P."/>
            <person name="Doerig C."/>
            <person name="Gruber A."/>
            <person name="Parkinson J."/>
            <person name="Shirley M."/>
            <person name="Wan K.L."/>
            <person name="Berriman M."/>
            <person name="Tomley F."/>
            <person name="Pain A."/>
        </authorList>
    </citation>
    <scope>NUCLEOTIDE SEQUENCE [LARGE SCALE GENOMIC DNA]</scope>
    <source>
        <strain evidence="13">Houghton</strain>
    </source>
</reference>
<sequence>MPLCRIITSANFEKAAADALLLDVETALSKVLGKPAQYINVSLTRGEMRHAGSSDPAASVCISSIGSISSRTNSTLCVEIATICEKRLGIPVDRVFFSFADYSAANIGIGTRVFG</sequence>
<dbReference type="OrthoDB" id="255819at2759"/>
<keyword evidence="4" id="KW-0964">Secreted</keyword>